<keyword evidence="1" id="KW-0472">Membrane</keyword>
<accession>A0A370D9D1</accession>
<keyword evidence="1" id="KW-0812">Transmembrane</keyword>
<evidence type="ECO:0000256" key="1">
    <source>
        <dbReference type="SAM" id="Phobius"/>
    </source>
</evidence>
<dbReference type="AlphaFoldDB" id="A0A370D9D1"/>
<gene>
    <name evidence="2" type="ORF">DIZ78_17720</name>
</gene>
<protein>
    <submittedName>
        <fullName evidence="2">Uncharacterized protein</fullName>
    </submittedName>
</protein>
<dbReference type="EMBL" id="QFXE01000023">
    <property type="protein sequence ID" value="RDH80897.1"/>
    <property type="molecule type" value="Genomic_DNA"/>
</dbReference>
<evidence type="ECO:0000313" key="2">
    <source>
        <dbReference type="EMBL" id="RDH80897.1"/>
    </source>
</evidence>
<evidence type="ECO:0000313" key="3">
    <source>
        <dbReference type="Proteomes" id="UP000254771"/>
    </source>
</evidence>
<feature type="transmembrane region" description="Helical" evidence="1">
    <location>
        <begin position="6"/>
        <end position="25"/>
    </location>
</feature>
<keyword evidence="3" id="KW-1185">Reference proteome</keyword>
<reference evidence="2 3" key="1">
    <citation type="journal article" date="2018" name="ISME J.">
        <title>Endosymbiont genomes yield clues of tubeworm success.</title>
        <authorList>
            <person name="Li Y."/>
            <person name="Liles M.R."/>
            <person name="Halanych K.M."/>
        </authorList>
    </citation>
    <scope>NUCLEOTIDE SEQUENCE [LARGE SCALE GENOMIC DNA]</scope>
    <source>
        <strain evidence="2">A1462</strain>
    </source>
</reference>
<keyword evidence="1" id="KW-1133">Transmembrane helix</keyword>
<proteinExistence type="predicted"/>
<comment type="caution">
    <text evidence="2">The sequence shown here is derived from an EMBL/GenBank/DDBJ whole genome shotgun (WGS) entry which is preliminary data.</text>
</comment>
<sequence length="145" mass="16495">MRTISIIILSALSGIVLFVSGIFLFSGDGHIEGEVESHIIFYDESYKKSVLEGLDKSSIPYRVDGENSIYFPVKYQKDMDELKNAINSNYPKQFSLFQESMISEFSKRLDEAGVPFKFYDIENGKSFIIENEHGHAASKIFSEIM</sequence>
<name>A0A370D9D1_9GAMM</name>
<organism evidence="2 3">
    <name type="scientific">endosymbiont of Escarpia spicata</name>
    <dbReference type="NCBI Taxonomy" id="2200908"/>
    <lineage>
        <taxon>Bacteria</taxon>
        <taxon>Pseudomonadati</taxon>
        <taxon>Pseudomonadota</taxon>
        <taxon>Gammaproteobacteria</taxon>
        <taxon>sulfur-oxidizing symbionts</taxon>
    </lineage>
</organism>
<dbReference type="Proteomes" id="UP000254771">
    <property type="component" value="Unassembled WGS sequence"/>
</dbReference>